<feature type="region of interest" description="Disordered" evidence="1">
    <location>
        <begin position="59"/>
        <end position="85"/>
    </location>
</feature>
<reference evidence="2 3" key="1">
    <citation type="journal article" date="2019" name="Sci. Rep.">
        <title>Comparative genomics of chytrid fungi reveal insights into the obligate biotrophic and pathogenic lifestyle of Synchytrium endobioticum.</title>
        <authorList>
            <person name="van de Vossenberg B.T.L.H."/>
            <person name="Warris S."/>
            <person name="Nguyen H.D.T."/>
            <person name="van Gent-Pelzer M.P.E."/>
            <person name="Joly D.L."/>
            <person name="van de Geest H.C."/>
            <person name="Bonants P.J.M."/>
            <person name="Smith D.S."/>
            <person name="Levesque C.A."/>
            <person name="van der Lee T.A.J."/>
        </authorList>
    </citation>
    <scope>NUCLEOTIDE SEQUENCE [LARGE SCALE GENOMIC DNA]</scope>
    <source>
        <strain evidence="2 3">CBS 675.73</strain>
    </source>
</reference>
<feature type="region of interest" description="Disordered" evidence="1">
    <location>
        <begin position="151"/>
        <end position="173"/>
    </location>
</feature>
<feature type="region of interest" description="Disordered" evidence="1">
    <location>
        <begin position="1"/>
        <end position="42"/>
    </location>
</feature>
<dbReference type="PANTHER" id="PTHR28634:SF1">
    <property type="entry name" value="ZINC FINGER B-BOX DOMAIN-CONTAINING PROTEIN 1"/>
    <property type="match status" value="1"/>
</dbReference>
<feature type="compositionally biased region" description="Low complexity" evidence="1">
    <location>
        <begin position="18"/>
        <end position="34"/>
    </location>
</feature>
<dbReference type="Proteomes" id="UP000320333">
    <property type="component" value="Unassembled WGS sequence"/>
</dbReference>
<keyword evidence="3" id="KW-1185">Reference proteome</keyword>
<feature type="compositionally biased region" description="Basic and acidic residues" evidence="1">
    <location>
        <begin position="59"/>
        <end position="73"/>
    </location>
</feature>
<dbReference type="OrthoDB" id="445896at2759"/>
<gene>
    <name evidence="2" type="ORF">CcCBS67573_g05994</name>
</gene>
<proteinExistence type="predicted"/>
<feature type="region of interest" description="Disordered" evidence="1">
    <location>
        <begin position="355"/>
        <end position="382"/>
    </location>
</feature>
<dbReference type="PANTHER" id="PTHR28634">
    <property type="entry name" value="ZINC FINGER B-BOX DOMAIN-CONTAINING PROTEIN 1"/>
    <property type="match status" value="1"/>
</dbReference>
<protein>
    <submittedName>
        <fullName evidence="2">Uncharacterized protein</fullName>
    </submittedName>
</protein>
<name>A0A507F789_9FUNG</name>
<evidence type="ECO:0000313" key="3">
    <source>
        <dbReference type="Proteomes" id="UP000320333"/>
    </source>
</evidence>
<evidence type="ECO:0000256" key="1">
    <source>
        <dbReference type="SAM" id="MobiDB-lite"/>
    </source>
</evidence>
<dbReference type="AlphaFoldDB" id="A0A507F789"/>
<evidence type="ECO:0000313" key="2">
    <source>
        <dbReference type="EMBL" id="TPX71994.1"/>
    </source>
</evidence>
<comment type="caution">
    <text evidence="2">The sequence shown here is derived from an EMBL/GenBank/DDBJ whole genome shotgun (WGS) entry which is preliminary data.</text>
</comment>
<dbReference type="EMBL" id="QEAP01000236">
    <property type="protein sequence ID" value="TPX71994.1"/>
    <property type="molecule type" value="Genomic_DNA"/>
</dbReference>
<organism evidence="2 3">
    <name type="scientific">Chytriomyces confervae</name>
    <dbReference type="NCBI Taxonomy" id="246404"/>
    <lineage>
        <taxon>Eukaryota</taxon>
        <taxon>Fungi</taxon>
        <taxon>Fungi incertae sedis</taxon>
        <taxon>Chytridiomycota</taxon>
        <taxon>Chytridiomycota incertae sedis</taxon>
        <taxon>Chytridiomycetes</taxon>
        <taxon>Chytridiales</taxon>
        <taxon>Chytriomycetaceae</taxon>
        <taxon>Chytriomyces</taxon>
    </lineage>
</organism>
<dbReference type="InterPro" id="IPR037688">
    <property type="entry name" value="ZBBX"/>
</dbReference>
<accession>A0A507F789</accession>
<sequence length="506" mass="55912">MASLQLHPEQPASPVDKTASQSSRRSTASSNFSTTRKKTISEVERLEIENRKMEDRLTALKENLSKQKEKRGQTESIWKGGDQQRGSLKTYADDVLIAKRMAKKKQTTTPPSALKASSKYSGIADEANAQLQTFEGHMETRLKQLNSLHGQCKGDSGLTDSAASKTKFEKTDPAVTATNTSVLSNPHIQKGQEHQTEPIQPTPPTQPISLQMWQIPSHPTTIHPTHEDTHSPSPKSFLSALETWTSAATASAAEIPSSKSLPQGSTPFRIRRNRLRLKSPPPVLSTEPVVQQSESISNNAEFNEQESHNSFLEALNEWRNRAPEKIEPVKADLFDGEFDEQKSRDSFLEALKEWRSGTDAPASTTKTRAPKEDDTVGTSTTASFDNNLTMSQRVASTLESIGQSSSLSYLDKLLLARLRQNDAKTFESPASPTKSTYDMEDSDSEDLSASVFWPASHETQQSRIQNKPCGHERPDIELEFEILSNTSESGSMTQCLIEEPADVDVA</sequence>